<dbReference type="GO" id="GO:0030150">
    <property type="term" value="P:protein import into mitochondrial matrix"/>
    <property type="evidence" value="ECO:0007669"/>
    <property type="project" value="InterPro"/>
</dbReference>
<evidence type="ECO:0000256" key="2">
    <source>
        <dbReference type="ARBA" id="ARBA00004294"/>
    </source>
</evidence>
<keyword evidence="6" id="KW-0496">Mitochondrion</keyword>
<dbReference type="InterPro" id="IPR037930">
    <property type="entry name" value="Tom40"/>
</dbReference>
<comment type="subcellular location">
    <subcellularLocation>
        <location evidence="1">Membrane</location>
        <topology evidence="1">Multi-pass membrane protein</topology>
    </subcellularLocation>
    <subcellularLocation>
        <location evidence="2">Mitochondrion outer membrane</location>
    </subcellularLocation>
</comment>
<dbReference type="Proteomes" id="UP000287033">
    <property type="component" value="Unassembled WGS sequence"/>
</dbReference>
<gene>
    <name evidence="9" type="ORF">chiPu_0023127</name>
</gene>
<reference evidence="9 10" key="1">
    <citation type="journal article" date="2018" name="Nat. Ecol. Evol.">
        <title>Shark genomes provide insights into elasmobranch evolution and the origin of vertebrates.</title>
        <authorList>
            <person name="Hara Y"/>
            <person name="Yamaguchi K"/>
            <person name="Onimaru K"/>
            <person name="Kadota M"/>
            <person name="Koyanagi M"/>
            <person name="Keeley SD"/>
            <person name="Tatsumi K"/>
            <person name="Tanaka K"/>
            <person name="Motone F"/>
            <person name="Kageyama Y"/>
            <person name="Nozu R"/>
            <person name="Adachi N"/>
            <person name="Nishimura O"/>
            <person name="Nakagawa R"/>
            <person name="Tanegashima C"/>
            <person name="Kiyatake I"/>
            <person name="Matsumoto R"/>
            <person name="Murakumo K"/>
            <person name="Nishida K"/>
            <person name="Terakita A"/>
            <person name="Kuratani S"/>
            <person name="Sato K"/>
            <person name="Hyodo S Kuraku.S."/>
        </authorList>
    </citation>
    <scope>NUCLEOTIDE SEQUENCE [LARGE SCALE GENOMIC DNA]</scope>
</reference>
<dbReference type="GO" id="GO:0005741">
    <property type="term" value="C:mitochondrial outer membrane"/>
    <property type="evidence" value="ECO:0007669"/>
    <property type="project" value="UniProtKB-SubCell"/>
</dbReference>
<evidence type="ECO:0000256" key="6">
    <source>
        <dbReference type="ARBA" id="ARBA00022787"/>
    </source>
</evidence>
<evidence type="ECO:0000256" key="4">
    <source>
        <dbReference type="ARBA" id="ARBA00022452"/>
    </source>
</evidence>
<evidence type="ECO:0000313" key="10">
    <source>
        <dbReference type="Proteomes" id="UP000287033"/>
    </source>
</evidence>
<name>A0A401T939_CHIPU</name>
<evidence type="ECO:0000256" key="3">
    <source>
        <dbReference type="ARBA" id="ARBA00022448"/>
    </source>
</evidence>
<evidence type="ECO:0000256" key="5">
    <source>
        <dbReference type="ARBA" id="ARBA00022692"/>
    </source>
</evidence>
<feature type="compositionally biased region" description="Polar residues" evidence="8">
    <location>
        <begin position="53"/>
        <end position="63"/>
    </location>
</feature>
<sequence length="75" mass="8560">MGNRAAAERRRRLLHNPGGFERLHRRCKDVFPQQIEGVKLVINKDLSQHFQVSIQQVSHSSNPPRDRDSTGLDTG</sequence>
<dbReference type="GO" id="GO:0008320">
    <property type="term" value="F:protein transmembrane transporter activity"/>
    <property type="evidence" value="ECO:0007669"/>
    <property type="project" value="InterPro"/>
</dbReference>
<dbReference type="OrthoDB" id="19656at2759"/>
<dbReference type="EMBL" id="BEZZ01015755">
    <property type="protein sequence ID" value="GCC39183.1"/>
    <property type="molecule type" value="Genomic_DNA"/>
</dbReference>
<protein>
    <submittedName>
        <fullName evidence="9">Uncharacterized protein</fullName>
    </submittedName>
</protein>
<feature type="region of interest" description="Disordered" evidence="8">
    <location>
        <begin position="53"/>
        <end position="75"/>
    </location>
</feature>
<keyword evidence="5" id="KW-0812">Transmembrane</keyword>
<keyword evidence="7" id="KW-0472">Membrane</keyword>
<dbReference type="InterPro" id="IPR027246">
    <property type="entry name" value="Porin_Euk/Tom40"/>
</dbReference>
<keyword evidence="3" id="KW-0813">Transport</keyword>
<dbReference type="PANTHER" id="PTHR10802">
    <property type="entry name" value="MITOCHONDRIAL IMPORT RECEPTOR SUBUNIT TOM40"/>
    <property type="match status" value="1"/>
</dbReference>
<keyword evidence="4" id="KW-1134">Transmembrane beta strand</keyword>
<comment type="caution">
    <text evidence="9">The sequence shown here is derived from an EMBL/GenBank/DDBJ whole genome shotgun (WGS) entry which is preliminary data.</text>
</comment>
<evidence type="ECO:0000256" key="8">
    <source>
        <dbReference type="SAM" id="MobiDB-lite"/>
    </source>
</evidence>
<dbReference type="Pfam" id="PF01459">
    <property type="entry name" value="Porin_3"/>
    <property type="match status" value="1"/>
</dbReference>
<dbReference type="STRING" id="137246.A0A401T939"/>
<proteinExistence type="predicted"/>
<dbReference type="AlphaFoldDB" id="A0A401T939"/>
<keyword evidence="6" id="KW-1000">Mitochondrion outer membrane</keyword>
<evidence type="ECO:0000256" key="7">
    <source>
        <dbReference type="ARBA" id="ARBA00023136"/>
    </source>
</evidence>
<feature type="compositionally biased region" description="Basic and acidic residues" evidence="8">
    <location>
        <begin position="64"/>
        <end position="75"/>
    </location>
</feature>
<accession>A0A401T939</accession>
<evidence type="ECO:0000313" key="9">
    <source>
        <dbReference type="EMBL" id="GCC39183.1"/>
    </source>
</evidence>
<evidence type="ECO:0000256" key="1">
    <source>
        <dbReference type="ARBA" id="ARBA00004141"/>
    </source>
</evidence>
<keyword evidence="10" id="KW-1185">Reference proteome</keyword>
<organism evidence="9 10">
    <name type="scientific">Chiloscyllium punctatum</name>
    <name type="common">Brownbanded bambooshark</name>
    <name type="synonym">Hemiscyllium punctatum</name>
    <dbReference type="NCBI Taxonomy" id="137246"/>
    <lineage>
        <taxon>Eukaryota</taxon>
        <taxon>Metazoa</taxon>
        <taxon>Chordata</taxon>
        <taxon>Craniata</taxon>
        <taxon>Vertebrata</taxon>
        <taxon>Chondrichthyes</taxon>
        <taxon>Elasmobranchii</taxon>
        <taxon>Galeomorphii</taxon>
        <taxon>Galeoidea</taxon>
        <taxon>Orectolobiformes</taxon>
        <taxon>Hemiscylliidae</taxon>
        <taxon>Chiloscyllium</taxon>
    </lineage>
</organism>